<dbReference type="PRINTS" id="PR00932">
    <property type="entry name" value="AMINO1PTASE"/>
</dbReference>
<keyword evidence="7 9" id="KW-0862">Zinc</keyword>
<dbReference type="Gene3D" id="3.40.630.10">
    <property type="entry name" value="Zn peptidases"/>
    <property type="match status" value="1"/>
</dbReference>
<dbReference type="Gene3D" id="2.30.250.10">
    <property type="entry name" value="Aminopeptidase i, Domain 2"/>
    <property type="match status" value="1"/>
</dbReference>
<dbReference type="GO" id="GO:0008237">
    <property type="term" value="F:metallopeptidase activity"/>
    <property type="evidence" value="ECO:0007669"/>
    <property type="project" value="UniProtKB-KW"/>
</dbReference>
<dbReference type="RefSeq" id="WP_124872283.1">
    <property type="nucleotide sequence ID" value="NZ_RQZF01000014.1"/>
</dbReference>
<dbReference type="PANTHER" id="PTHR28570">
    <property type="entry name" value="ASPARTYL AMINOPEPTIDASE"/>
    <property type="match status" value="1"/>
</dbReference>
<evidence type="ECO:0000256" key="7">
    <source>
        <dbReference type="ARBA" id="ARBA00022833"/>
    </source>
</evidence>
<name>A0A3P1SDY1_9ACTO</name>
<dbReference type="OrthoDB" id="5288740at2"/>
<keyword evidence="6 9" id="KW-0378">Hydrolase</keyword>
<evidence type="ECO:0000256" key="3">
    <source>
        <dbReference type="ARBA" id="ARBA00022438"/>
    </source>
</evidence>
<comment type="similarity">
    <text evidence="2 9">Belongs to the peptidase M18 family.</text>
</comment>
<evidence type="ECO:0000256" key="6">
    <source>
        <dbReference type="ARBA" id="ARBA00022801"/>
    </source>
</evidence>
<dbReference type="EMBL" id="RQZF01000014">
    <property type="protein sequence ID" value="RRC94522.1"/>
    <property type="molecule type" value="Genomic_DNA"/>
</dbReference>
<keyword evidence="12" id="KW-1185">Reference proteome</keyword>
<dbReference type="EC" id="3.4.11.-" evidence="10"/>
<accession>A0A3P1SDY1</accession>
<protein>
    <recommendedName>
        <fullName evidence="10">M18 family aminopeptidase</fullName>
        <ecNumber evidence="10">3.4.11.-</ecNumber>
    </recommendedName>
</protein>
<keyword evidence="4 9" id="KW-0645">Protease</keyword>
<dbReference type="InterPro" id="IPR001948">
    <property type="entry name" value="Peptidase_M18"/>
</dbReference>
<gene>
    <name evidence="11" type="ORF">EII11_09895</name>
</gene>
<evidence type="ECO:0000313" key="11">
    <source>
        <dbReference type="EMBL" id="RRC94522.1"/>
    </source>
</evidence>
<evidence type="ECO:0000256" key="8">
    <source>
        <dbReference type="ARBA" id="ARBA00023049"/>
    </source>
</evidence>
<proteinExistence type="inferred from homology"/>
<keyword evidence="5 9" id="KW-0479">Metal-binding</keyword>
<dbReference type="AlphaFoldDB" id="A0A3P1SDY1"/>
<comment type="cofactor">
    <cofactor evidence="1 10">
        <name>Zn(2+)</name>
        <dbReference type="ChEBI" id="CHEBI:29105"/>
    </cofactor>
</comment>
<keyword evidence="3 9" id="KW-0031">Aminopeptidase</keyword>
<organism evidence="11 12">
    <name type="scientific">Schaalia canis</name>
    <dbReference type="NCBI Taxonomy" id="100469"/>
    <lineage>
        <taxon>Bacteria</taxon>
        <taxon>Bacillati</taxon>
        <taxon>Actinomycetota</taxon>
        <taxon>Actinomycetes</taxon>
        <taxon>Actinomycetales</taxon>
        <taxon>Actinomycetaceae</taxon>
        <taxon>Schaalia</taxon>
    </lineage>
</organism>
<dbReference type="GO" id="GO:0008270">
    <property type="term" value="F:zinc ion binding"/>
    <property type="evidence" value="ECO:0007669"/>
    <property type="project" value="InterPro"/>
</dbReference>
<dbReference type="Proteomes" id="UP000280444">
    <property type="component" value="Unassembled WGS sequence"/>
</dbReference>
<dbReference type="Pfam" id="PF02127">
    <property type="entry name" value="Peptidase_M18"/>
    <property type="match status" value="1"/>
</dbReference>
<dbReference type="SUPFAM" id="SSF101821">
    <property type="entry name" value="Aminopeptidase/glucanase lid domain"/>
    <property type="match status" value="1"/>
</dbReference>
<dbReference type="CDD" id="cd05658">
    <property type="entry name" value="M18_DAP"/>
    <property type="match status" value="1"/>
</dbReference>
<dbReference type="NCBIfam" id="NF002759">
    <property type="entry name" value="PRK02813.1"/>
    <property type="match status" value="1"/>
</dbReference>
<dbReference type="GO" id="GO:0004177">
    <property type="term" value="F:aminopeptidase activity"/>
    <property type="evidence" value="ECO:0007669"/>
    <property type="project" value="UniProtKB-KW"/>
</dbReference>
<evidence type="ECO:0000256" key="4">
    <source>
        <dbReference type="ARBA" id="ARBA00022670"/>
    </source>
</evidence>
<dbReference type="GO" id="GO:0006508">
    <property type="term" value="P:proteolysis"/>
    <property type="evidence" value="ECO:0007669"/>
    <property type="project" value="UniProtKB-KW"/>
</dbReference>
<evidence type="ECO:0000313" key="12">
    <source>
        <dbReference type="Proteomes" id="UP000280444"/>
    </source>
</evidence>
<reference evidence="11 12" key="1">
    <citation type="submission" date="2018-11" db="EMBL/GenBank/DDBJ databases">
        <title>Genomes From Bacteria Associated with the Canine Oral Cavity: a Test Case for Automated Genome-Based Taxonomic Assignment.</title>
        <authorList>
            <person name="Coil D.A."/>
            <person name="Jospin G."/>
            <person name="Darling A.E."/>
            <person name="Wallis C."/>
            <person name="Davis I.J."/>
            <person name="Harris S."/>
            <person name="Eisen J.A."/>
            <person name="Holcombe L.J."/>
            <person name="O'Flynn C."/>
        </authorList>
    </citation>
    <scope>NUCLEOTIDE SEQUENCE [LARGE SCALE GENOMIC DNA]</scope>
    <source>
        <strain evidence="11 12">OH770</strain>
    </source>
</reference>
<dbReference type="GO" id="GO:0005737">
    <property type="term" value="C:cytoplasm"/>
    <property type="evidence" value="ECO:0007669"/>
    <property type="project" value="UniProtKB-ARBA"/>
</dbReference>
<dbReference type="PANTHER" id="PTHR28570:SF3">
    <property type="entry name" value="ASPARTYL AMINOPEPTIDASE"/>
    <property type="match status" value="1"/>
</dbReference>
<evidence type="ECO:0000256" key="2">
    <source>
        <dbReference type="ARBA" id="ARBA00008290"/>
    </source>
</evidence>
<keyword evidence="8 9" id="KW-0482">Metalloprotease</keyword>
<comment type="caution">
    <text evidence="11">The sequence shown here is derived from an EMBL/GenBank/DDBJ whole genome shotgun (WGS) entry which is preliminary data.</text>
</comment>
<dbReference type="InterPro" id="IPR023358">
    <property type="entry name" value="Peptidase_M18_dom2"/>
</dbReference>
<dbReference type="SUPFAM" id="SSF53187">
    <property type="entry name" value="Zn-dependent exopeptidases"/>
    <property type="match status" value="1"/>
</dbReference>
<evidence type="ECO:0000256" key="9">
    <source>
        <dbReference type="RuleBase" id="RU004386"/>
    </source>
</evidence>
<sequence>MTFSFDPTTANALDYTHFLNDCPSSFHAAHVVAGRLVDAGFTMQDETQPWDATPGGHVMIREGAVIAWVVPENLADNAGFRIVGAHTDSPTFTLKPNASTQTADGWNQFGVEIYGGMLINSWLDRELALAGRVITHDGRELLVRTGALARIPQLAIHLDRTVNSEGLTLKRQQHMHPIWAVDAPGANILDIIARDAGLESAADIASYDIVTIPQQGAGFFGVNGEFIASGRQDNLSSVHAGLVALETVISEGIPTDGDVRVFACFDHEEIGSHSRTGAAGPLLSDVLTRTAHALGRDAEGLARMIAASFCVSADAAHSVHPNYGERHDPDTRPMMGRGPVIKINANQSYATDATGIARWKQVCVAAGVPVQEFVSNNDVPCGSTIGPITATRLGIRTVDVGIPLLSMHSAREMAHVNDQYALTTALAEYWKQG</sequence>
<evidence type="ECO:0000256" key="1">
    <source>
        <dbReference type="ARBA" id="ARBA00001947"/>
    </source>
</evidence>
<evidence type="ECO:0000256" key="10">
    <source>
        <dbReference type="RuleBase" id="RU004387"/>
    </source>
</evidence>
<evidence type="ECO:0000256" key="5">
    <source>
        <dbReference type="ARBA" id="ARBA00022723"/>
    </source>
</evidence>